<keyword evidence="2 5" id="KW-0812">Transmembrane</keyword>
<feature type="transmembrane region" description="Helical" evidence="5">
    <location>
        <begin position="167"/>
        <end position="190"/>
    </location>
</feature>
<evidence type="ECO:0000256" key="3">
    <source>
        <dbReference type="ARBA" id="ARBA00022989"/>
    </source>
</evidence>
<evidence type="ECO:0000256" key="4">
    <source>
        <dbReference type="ARBA" id="ARBA00023136"/>
    </source>
</evidence>
<dbReference type="RefSeq" id="WP_101237374.1">
    <property type="nucleotide sequence ID" value="NZ_PISJ01000020.1"/>
</dbReference>
<feature type="transmembrane region" description="Helical" evidence="5">
    <location>
        <begin position="82"/>
        <end position="102"/>
    </location>
</feature>
<dbReference type="InterPro" id="IPR002033">
    <property type="entry name" value="TatC"/>
</dbReference>
<dbReference type="AlphaFoldDB" id="A0A2N0WAT2"/>
<comment type="caution">
    <text evidence="5">Lacks conserved residue(s) required for the propagation of feature annotation.</text>
</comment>
<keyword evidence="5" id="KW-0653">Protein transport</keyword>
<feature type="transmembrane region" description="Helical" evidence="5">
    <location>
        <begin position="202"/>
        <end position="232"/>
    </location>
</feature>
<dbReference type="PANTHER" id="PTHR30371:SF0">
    <property type="entry name" value="SEC-INDEPENDENT PROTEIN TRANSLOCASE PROTEIN TATC, CHLOROPLASTIC-RELATED"/>
    <property type="match status" value="1"/>
</dbReference>
<dbReference type="PANTHER" id="PTHR30371">
    <property type="entry name" value="SEC-INDEPENDENT PROTEIN TRANSLOCASE PROTEIN TATC"/>
    <property type="match status" value="1"/>
</dbReference>
<feature type="transmembrane region" description="Helical" evidence="5">
    <location>
        <begin position="114"/>
        <end position="147"/>
    </location>
</feature>
<dbReference type="PRINTS" id="PR01840">
    <property type="entry name" value="TATCFAMILY"/>
</dbReference>
<dbReference type="GO" id="GO:0065002">
    <property type="term" value="P:intracellular protein transmembrane transport"/>
    <property type="evidence" value="ECO:0007669"/>
    <property type="project" value="TreeGrafter"/>
</dbReference>
<dbReference type="GO" id="GO:0033281">
    <property type="term" value="C:TAT protein transport complex"/>
    <property type="evidence" value="ECO:0007669"/>
    <property type="project" value="UniProtKB-UniRule"/>
</dbReference>
<organism evidence="6 7">
    <name type="scientific">Acinetobacter proteolyticus</name>
    <dbReference type="NCBI Taxonomy" id="1776741"/>
    <lineage>
        <taxon>Bacteria</taxon>
        <taxon>Pseudomonadati</taxon>
        <taxon>Pseudomonadota</taxon>
        <taxon>Gammaproteobacteria</taxon>
        <taxon>Moraxellales</taxon>
        <taxon>Moraxellaceae</taxon>
        <taxon>Acinetobacter</taxon>
    </lineage>
</organism>
<comment type="subunit">
    <text evidence="5">The Tat system comprises two distinct complexes: a TatABC complex, containing multiple copies of TatA, TatB and TatC subunits, and a separate TatA complex, containing only TatA subunits. Substrates initially bind to the TatABC complex, which probably triggers association of the separate TatA complex to form the active translocon.</text>
</comment>
<dbReference type="Pfam" id="PF00902">
    <property type="entry name" value="TatC"/>
    <property type="match status" value="1"/>
</dbReference>
<proteinExistence type="inferred from homology"/>
<comment type="caution">
    <text evidence="6">The sequence shown here is derived from an EMBL/GenBank/DDBJ whole genome shotgun (WGS) entry which is preliminary data.</text>
</comment>
<sequence length="249" mass="28544">MTEHLVSENLTEMKYSEHLKELRKRLIYSIGAVVTIFLVLLPLAQQNYHVLARPLISLLPVNSTMIATDVMGTFLAPFKLNIYLAILVSIPFILYQFWQFVAPALYQNEKRFGVALALSSIFLFYLGLLFAYGLILPLALKFFVLASPENVLPMTDINSYLDFCLKLFLAFGLAFQIPVLTYILIFIGILSIQQLEQHRKHIIVFFFFIAMFITPPDVFSMLALAVPMWLLFELGLWITKLTAIKKEHS</sequence>
<evidence type="ECO:0000256" key="5">
    <source>
        <dbReference type="HAMAP-Rule" id="MF_00902"/>
    </source>
</evidence>
<gene>
    <name evidence="5 6" type="primary">tatC</name>
    <name evidence="6" type="ORF">CW311_17910</name>
</gene>
<protein>
    <recommendedName>
        <fullName evidence="5">Sec-independent protein translocase protein TatC</fullName>
    </recommendedName>
</protein>
<evidence type="ECO:0000313" key="6">
    <source>
        <dbReference type="EMBL" id="PKF31613.1"/>
    </source>
</evidence>
<dbReference type="Proteomes" id="UP000233553">
    <property type="component" value="Unassembled WGS sequence"/>
</dbReference>
<dbReference type="GO" id="GO:0009977">
    <property type="term" value="F:proton motive force dependent protein transmembrane transporter activity"/>
    <property type="evidence" value="ECO:0007669"/>
    <property type="project" value="TreeGrafter"/>
</dbReference>
<keyword evidence="5" id="KW-0811">Translocation</keyword>
<keyword evidence="3 5" id="KW-1133">Transmembrane helix</keyword>
<reference evidence="6 7" key="1">
    <citation type="submission" date="2017-12" db="EMBL/GenBank/DDBJ databases">
        <title>Draft Genome sequences of multiple microbial strains isolated from spacecraft associated surfaces.</title>
        <authorList>
            <person name="Seuylemezian A."/>
            <person name="Vaishampayan P."/>
            <person name="Venkateswaran K."/>
        </authorList>
    </citation>
    <scope>NUCLEOTIDE SEQUENCE [LARGE SCALE GENOMIC DNA]</scope>
    <source>
        <strain evidence="6 7">2P01AA</strain>
    </source>
</reference>
<dbReference type="EMBL" id="PISJ01000020">
    <property type="protein sequence ID" value="PKF31613.1"/>
    <property type="molecule type" value="Genomic_DNA"/>
</dbReference>
<dbReference type="HAMAP" id="MF_00902">
    <property type="entry name" value="TatC"/>
    <property type="match status" value="1"/>
</dbReference>
<evidence type="ECO:0000313" key="7">
    <source>
        <dbReference type="Proteomes" id="UP000233553"/>
    </source>
</evidence>
<dbReference type="GO" id="GO:0043953">
    <property type="term" value="P:protein transport by the Tat complex"/>
    <property type="evidence" value="ECO:0007669"/>
    <property type="project" value="UniProtKB-UniRule"/>
</dbReference>
<accession>A0A2N0WAT2</accession>
<comment type="function">
    <text evidence="5">Part of the twin-arginine translocation (Tat) system that transports large folded proteins containing a characteristic twin-arginine motif in their signal peptide across membranes. Together with TatB, TatC is part of a receptor directly interacting with Tat signal peptides.</text>
</comment>
<dbReference type="NCBIfam" id="TIGR00945">
    <property type="entry name" value="tatC"/>
    <property type="match status" value="1"/>
</dbReference>
<comment type="subcellular location">
    <subcellularLocation>
        <location evidence="5">Cell membrane</location>
        <topology evidence="5">Multi-pass membrane protein</topology>
    </subcellularLocation>
    <subcellularLocation>
        <location evidence="1">Membrane</location>
        <topology evidence="1">Multi-pass membrane protein</topology>
    </subcellularLocation>
</comment>
<evidence type="ECO:0000256" key="2">
    <source>
        <dbReference type="ARBA" id="ARBA00022692"/>
    </source>
</evidence>
<keyword evidence="5" id="KW-0813">Transport</keyword>
<keyword evidence="5" id="KW-1003">Cell membrane</keyword>
<evidence type="ECO:0000256" key="1">
    <source>
        <dbReference type="ARBA" id="ARBA00004141"/>
    </source>
</evidence>
<name>A0A2N0WAT2_9GAMM</name>
<keyword evidence="4 5" id="KW-0472">Membrane</keyword>
<feature type="transmembrane region" description="Helical" evidence="5">
    <location>
        <begin position="26"/>
        <end position="43"/>
    </location>
</feature>
<comment type="similarity">
    <text evidence="5">Belongs to the TatC family.</text>
</comment>